<feature type="compositionally biased region" description="Polar residues" evidence="7">
    <location>
        <begin position="445"/>
        <end position="466"/>
    </location>
</feature>
<comment type="function">
    <text evidence="1">Putative transcription factor.</text>
</comment>
<evidence type="ECO:0000313" key="9">
    <source>
        <dbReference type="EMBL" id="CAI5738062.1"/>
    </source>
</evidence>
<dbReference type="PANTHER" id="PTHR46373">
    <property type="entry name" value="PROTEIN RKD4"/>
    <property type="match status" value="1"/>
</dbReference>
<evidence type="ECO:0000256" key="7">
    <source>
        <dbReference type="SAM" id="MobiDB-lite"/>
    </source>
</evidence>
<keyword evidence="2" id="KW-0805">Transcription regulation</keyword>
<dbReference type="InterPro" id="IPR003035">
    <property type="entry name" value="RWP-RK_dom"/>
</dbReference>
<feature type="compositionally biased region" description="Basic residues" evidence="7">
    <location>
        <begin position="217"/>
        <end position="226"/>
    </location>
</feature>
<evidence type="ECO:0000256" key="4">
    <source>
        <dbReference type="ARBA" id="ARBA00023125"/>
    </source>
</evidence>
<feature type="region of interest" description="Disordered" evidence="7">
    <location>
        <begin position="1"/>
        <end position="60"/>
    </location>
</feature>
<evidence type="ECO:0000256" key="5">
    <source>
        <dbReference type="ARBA" id="ARBA00023163"/>
    </source>
</evidence>
<keyword evidence="3" id="KW-0175">Coiled coil</keyword>
<dbReference type="PROSITE" id="PS51519">
    <property type="entry name" value="RWP_RK"/>
    <property type="match status" value="1"/>
</dbReference>
<feature type="region of interest" description="Disordered" evidence="7">
    <location>
        <begin position="192"/>
        <end position="229"/>
    </location>
</feature>
<evidence type="ECO:0000256" key="2">
    <source>
        <dbReference type="ARBA" id="ARBA00023015"/>
    </source>
</evidence>
<organism evidence="9 10">
    <name type="scientific">Hyaloperonospora brassicae</name>
    <name type="common">Brassica downy mildew</name>
    <name type="synonym">Peronospora brassicae</name>
    <dbReference type="NCBI Taxonomy" id="162125"/>
    <lineage>
        <taxon>Eukaryota</taxon>
        <taxon>Sar</taxon>
        <taxon>Stramenopiles</taxon>
        <taxon>Oomycota</taxon>
        <taxon>Peronosporomycetes</taxon>
        <taxon>Peronosporales</taxon>
        <taxon>Peronosporaceae</taxon>
        <taxon>Hyaloperonospora</taxon>
    </lineage>
</organism>
<dbReference type="EMBL" id="CANTFL010001360">
    <property type="protein sequence ID" value="CAI5738062.1"/>
    <property type="molecule type" value="Genomic_DNA"/>
</dbReference>
<dbReference type="InterPro" id="IPR044607">
    <property type="entry name" value="RKD-like"/>
</dbReference>
<keyword evidence="6" id="KW-0539">Nucleus</keyword>
<evidence type="ECO:0000256" key="6">
    <source>
        <dbReference type="ARBA" id="ARBA00023242"/>
    </source>
</evidence>
<keyword evidence="5" id="KW-0804">Transcription</keyword>
<feature type="domain" description="RWP-RK" evidence="8">
    <location>
        <begin position="216"/>
        <end position="308"/>
    </location>
</feature>
<sequence length="490" mass="54754">MKSTRDSTEDNRRSLRRRLCHPVSSIALHNTEGNSTVSGSDIESSNQDKPESAVISPCEGHPVSLAPLSMVTVDNIHATIAHQSPVEASPTGMSPHFGLNTQQSARKLRSSGEVIDRKRQFKRMKTGTSQAQQDVVFGMHPADGPEWAVPSPALRSNTFREAYVHQELSPSQTNVNRVRTDTTWSVRMSTRHTTTTTGWSPSRADVQEQVSGSNVSRHSKAARSRHSSAVNRPIANATRDITFAMLQPHFERPLQQAADSFGVCTTLLKKICRRNGIRNWPHRKIGGLRKSIASMAKQVEHFDGEQRRTYANQLQKLKCELRAYLCTGNEPTQEFLQTLEVETIADQQREDAVGVNSKTEGVQAIPLWSTRTSLEAHHDSRSLEAHRDSSARVVHDPMPRLSPRTMDNRDRTCLHPHGLKLQVPVCETHQRVLPSIASILQHQSYSSPSRAASTPSLGTFTASASQHYERNSDQQEPEWRYFPPVHDDAE</sequence>
<gene>
    <name evidence="9" type="ORF">HBR001_LOCUS7361</name>
</gene>
<dbReference type="GO" id="GO:0003677">
    <property type="term" value="F:DNA binding"/>
    <property type="evidence" value="ECO:0007669"/>
    <property type="project" value="UniProtKB-KW"/>
</dbReference>
<keyword evidence="10" id="KW-1185">Reference proteome</keyword>
<comment type="caution">
    <text evidence="9">The sequence shown here is derived from an EMBL/GenBank/DDBJ whole genome shotgun (WGS) entry which is preliminary data.</text>
</comment>
<dbReference type="GO" id="GO:0003700">
    <property type="term" value="F:DNA-binding transcription factor activity"/>
    <property type="evidence" value="ECO:0007669"/>
    <property type="project" value="InterPro"/>
</dbReference>
<dbReference type="Proteomes" id="UP001162031">
    <property type="component" value="Unassembled WGS sequence"/>
</dbReference>
<keyword evidence="4" id="KW-0238">DNA-binding</keyword>
<feature type="compositionally biased region" description="Basic and acidic residues" evidence="7">
    <location>
        <begin position="467"/>
        <end position="490"/>
    </location>
</feature>
<name>A0AAV0UM68_HYABA</name>
<protein>
    <recommendedName>
        <fullName evidence="8">RWP-RK domain-containing protein</fullName>
    </recommendedName>
</protein>
<feature type="compositionally biased region" description="Basic and acidic residues" evidence="7">
    <location>
        <begin position="378"/>
        <end position="398"/>
    </location>
</feature>
<accession>A0AAV0UM68</accession>
<feature type="region of interest" description="Disordered" evidence="7">
    <location>
        <begin position="378"/>
        <end position="410"/>
    </location>
</feature>
<proteinExistence type="predicted"/>
<dbReference type="Pfam" id="PF02042">
    <property type="entry name" value="RWP-RK"/>
    <property type="match status" value="1"/>
</dbReference>
<reference evidence="9" key="1">
    <citation type="submission" date="2022-12" db="EMBL/GenBank/DDBJ databases">
        <authorList>
            <person name="Webb A."/>
        </authorList>
    </citation>
    <scope>NUCLEOTIDE SEQUENCE</scope>
    <source>
        <strain evidence="9">Hp1</strain>
    </source>
</reference>
<feature type="region of interest" description="Disordered" evidence="7">
    <location>
        <begin position="86"/>
        <end position="111"/>
    </location>
</feature>
<dbReference type="PANTHER" id="PTHR46373:SF2">
    <property type="entry name" value="RWP-RK DOMAIN-CONTAINING PROTEIN"/>
    <property type="match status" value="1"/>
</dbReference>
<evidence type="ECO:0000259" key="8">
    <source>
        <dbReference type="PROSITE" id="PS51519"/>
    </source>
</evidence>
<evidence type="ECO:0000313" key="10">
    <source>
        <dbReference type="Proteomes" id="UP001162031"/>
    </source>
</evidence>
<feature type="region of interest" description="Disordered" evidence="7">
    <location>
        <begin position="445"/>
        <end position="490"/>
    </location>
</feature>
<feature type="compositionally biased region" description="Basic and acidic residues" evidence="7">
    <location>
        <begin position="1"/>
        <end position="13"/>
    </location>
</feature>
<evidence type="ECO:0000256" key="3">
    <source>
        <dbReference type="ARBA" id="ARBA00023054"/>
    </source>
</evidence>
<feature type="compositionally biased region" description="Polar residues" evidence="7">
    <location>
        <begin position="27"/>
        <end position="45"/>
    </location>
</feature>
<dbReference type="AlphaFoldDB" id="A0AAV0UM68"/>
<evidence type="ECO:0000256" key="1">
    <source>
        <dbReference type="ARBA" id="ARBA00004049"/>
    </source>
</evidence>